<feature type="compositionally biased region" description="Acidic residues" evidence="1">
    <location>
        <begin position="528"/>
        <end position="551"/>
    </location>
</feature>
<protein>
    <submittedName>
        <fullName evidence="2">Uncharacterized protein</fullName>
    </submittedName>
</protein>
<feature type="compositionally biased region" description="Basic and acidic residues" evidence="1">
    <location>
        <begin position="501"/>
        <end position="518"/>
    </location>
</feature>
<accession>A0ABQ9ET49</accession>
<evidence type="ECO:0000256" key="1">
    <source>
        <dbReference type="SAM" id="MobiDB-lite"/>
    </source>
</evidence>
<keyword evidence="3" id="KW-1185">Reference proteome</keyword>
<evidence type="ECO:0000313" key="2">
    <source>
        <dbReference type="EMBL" id="KAJ8308362.1"/>
    </source>
</evidence>
<comment type="caution">
    <text evidence="2">The sequence shown here is derived from an EMBL/GenBank/DDBJ whole genome shotgun (WGS) entry which is preliminary data.</text>
</comment>
<organism evidence="2 3">
    <name type="scientific">Tegillarca granosa</name>
    <name type="common">Malaysian cockle</name>
    <name type="synonym">Anadara granosa</name>
    <dbReference type="NCBI Taxonomy" id="220873"/>
    <lineage>
        <taxon>Eukaryota</taxon>
        <taxon>Metazoa</taxon>
        <taxon>Spiralia</taxon>
        <taxon>Lophotrochozoa</taxon>
        <taxon>Mollusca</taxon>
        <taxon>Bivalvia</taxon>
        <taxon>Autobranchia</taxon>
        <taxon>Pteriomorphia</taxon>
        <taxon>Arcoida</taxon>
        <taxon>Arcoidea</taxon>
        <taxon>Arcidae</taxon>
        <taxon>Tegillarca</taxon>
    </lineage>
</organism>
<reference evidence="2 3" key="1">
    <citation type="submission" date="2022-12" db="EMBL/GenBank/DDBJ databases">
        <title>Chromosome-level genome of Tegillarca granosa.</title>
        <authorList>
            <person name="Kim J."/>
        </authorList>
    </citation>
    <scope>NUCLEOTIDE SEQUENCE [LARGE SCALE GENOMIC DNA]</scope>
    <source>
        <strain evidence="2">Teg-2019</strain>
        <tissue evidence="2">Adductor muscle</tissue>
    </source>
</reference>
<feature type="compositionally biased region" description="Basic and acidic residues" evidence="1">
    <location>
        <begin position="552"/>
        <end position="561"/>
    </location>
</feature>
<evidence type="ECO:0000313" key="3">
    <source>
        <dbReference type="Proteomes" id="UP001217089"/>
    </source>
</evidence>
<name>A0ABQ9ET49_TEGGR</name>
<gene>
    <name evidence="2" type="ORF">KUTeg_013236</name>
</gene>
<dbReference type="EMBL" id="JARBDR010000657">
    <property type="protein sequence ID" value="KAJ8308362.1"/>
    <property type="molecule type" value="Genomic_DNA"/>
</dbReference>
<feature type="compositionally biased region" description="Polar residues" evidence="1">
    <location>
        <begin position="428"/>
        <end position="440"/>
    </location>
</feature>
<feature type="compositionally biased region" description="Basic and acidic residues" evidence="1">
    <location>
        <begin position="441"/>
        <end position="485"/>
    </location>
</feature>
<feature type="compositionally biased region" description="Low complexity" evidence="1">
    <location>
        <begin position="343"/>
        <end position="352"/>
    </location>
</feature>
<sequence length="561" mass="62830">MIMPSNEDFNLQILVGPSVLPEYQHDGQTYVESNLFTPYSYKQQAQQLVSGEVEAQKWPVTPFMISIEAKPNTPPCYYRVSIDGQKVKGISLYRCEKRVIKGFKDGTVVREFLFSLPRFAKDLDDRIDITCRHKVGIIEVECYNAKKRQSQKRLQAQSLAFEQANKKDSSLVTNGKYLMTTTKAGRVIHSRNAFKTTDFWDISSLRSKLTVKYVTKETLQEMGLVVIPIPFPITHFPGSRGSLPQVKCELLDGGTVVLDLTGEIPGCSSSMSDVKIETDSSMNENNNNPNSSMSTRTQTFSLPAEMNNTTIDLTEDEEMQNSETIANNAENISSSAVEKPIAENPNEENNSSEGRDKRQSGNEEQEMERATKKRKISHESAENDSEGGVTGVTNSNEIVKSPAKSVTEEIDNIVAQLENDKNVESEMESSSGMALESENVQQKENKNDSNKSVQIKESENSSENDKEKTDTEVKNLNDTVDKNVEDNDTVNLPDNDNESGDQIKEGDNENDKEKKDTDVENLNQTVEDNVEDTEIDSLLDNDSESDNQNDNQDEKDKDNEN</sequence>
<feature type="region of interest" description="Disordered" evidence="1">
    <location>
        <begin position="328"/>
        <end position="561"/>
    </location>
</feature>
<proteinExistence type="predicted"/>
<dbReference type="Proteomes" id="UP001217089">
    <property type="component" value="Unassembled WGS sequence"/>
</dbReference>